<feature type="non-terminal residue" evidence="1">
    <location>
        <position position="1"/>
    </location>
</feature>
<reference evidence="1" key="1">
    <citation type="journal article" date="2019" name="Sci. Rep.">
        <title>Draft genome of Tanacetum cinerariifolium, the natural source of mosquito coil.</title>
        <authorList>
            <person name="Yamashiro T."/>
            <person name="Shiraishi A."/>
            <person name="Satake H."/>
            <person name="Nakayama K."/>
        </authorList>
    </citation>
    <scope>NUCLEOTIDE SEQUENCE</scope>
</reference>
<gene>
    <name evidence="1" type="ORF">Tci_928805</name>
</gene>
<feature type="non-terminal residue" evidence="1">
    <location>
        <position position="89"/>
    </location>
</feature>
<dbReference type="AlphaFoldDB" id="A0A699XG46"/>
<proteinExistence type="predicted"/>
<accession>A0A699XG46</accession>
<evidence type="ECO:0000313" key="1">
    <source>
        <dbReference type="EMBL" id="GFD56836.1"/>
    </source>
</evidence>
<dbReference type="EMBL" id="BKCJ011833941">
    <property type="protein sequence ID" value="GFD56836.1"/>
    <property type="molecule type" value="Genomic_DNA"/>
</dbReference>
<protein>
    <submittedName>
        <fullName evidence="1">Uncharacterized protein</fullName>
    </submittedName>
</protein>
<sequence length="89" mass="9155">GHRRVHVVAAVVDGGIDAEDLARQRVRIAQRIAVVGTQLAGDDHAGTRGPAPVQRQVAELGLVLAIGHAAAVRGVAEGTGQQVGRRIDA</sequence>
<comment type="caution">
    <text evidence="1">The sequence shown here is derived from an EMBL/GenBank/DDBJ whole genome shotgun (WGS) entry which is preliminary data.</text>
</comment>
<organism evidence="1">
    <name type="scientific">Tanacetum cinerariifolium</name>
    <name type="common">Dalmatian daisy</name>
    <name type="synonym">Chrysanthemum cinerariifolium</name>
    <dbReference type="NCBI Taxonomy" id="118510"/>
    <lineage>
        <taxon>Eukaryota</taxon>
        <taxon>Viridiplantae</taxon>
        <taxon>Streptophyta</taxon>
        <taxon>Embryophyta</taxon>
        <taxon>Tracheophyta</taxon>
        <taxon>Spermatophyta</taxon>
        <taxon>Magnoliopsida</taxon>
        <taxon>eudicotyledons</taxon>
        <taxon>Gunneridae</taxon>
        <taxon>Pentapetalae</taxon>
        <taxon>asterids</taxon>
        <taxon>campanulids</taxon>
        <taxon>Asterales</taxon>
        <taxon>Asteraceae</taxon>
        <taxon>Asteroideae</taxon>
        <taxon>Anthemideae</taxon>
        <taxon>Anthemidinae</taxon>
        <taxon>Tanacetum</taxon>
    </lineage>
</organism>
<name>A0A699XG46_TANCI</name>